<name>A0A3A1YB93_9GAMM</name>
<dbReference type="RefSeq" id="WP_119524261.1">
    <property type="nucleotide sequence ID" value="NZ_NRHC01000002.1"/>
</dbReference>
<dbReference type="AlphaFoldDB" id="A0A3A1YB93"/>
<reference evidence="2 3" key="1">
    <citation type="submission" date="2017-08" db="EMBL/GenBank/DDBJ databases">
        <title>Reclassification of Bisgaard taxon 37 and 44.</title>
        <authorList>
            <person name="Christensen H."/>
        </authorList>
    </citation>
    <scope>NUCLEOTIDE SEQUENCE [LARGE SCALE GENOMIC DNA]</scope>
    <source>
        <strain evidence="2 3">B96_3</strain>
    </source>
</reference>
<evidence type="ECO:0000313" key="2">
    <source>
        <dbReference type="EMBL" id="RIY34499.1"/>
    </source>
</evidence>
<feature type="compositionally biased region" description="Acidic residues" evidence="1">
    <location>
        <begin position="281"/>
        <end position="303"/>
    </location>
</feature>
<dbReference type="EMBL" id="NRHC01000002">
    <property type="protein sequence ID" value="RIY34499.1"/>
    <property type="molecule type" value="Genomic_DNA"/>
</dbReference>
<keyword evidence="3" id="KW-1185">Reference proteome</keyword>
<proteinExistence type="predicted"/>
<feature type="region of interest" description="Disordered" evidence="1">
    <location>
        <begin position="277"/>
        <end position="351"/>
    </location>
</feature>
<evidence type="ECO:0008006" key="4">
    <source>
        <dbReference type="Google" id="ProtNLM"/>
    </source>
</evidence>
<comment type="caution">
    <text evidence="2">The sequence shown here is derived from an EMBL/GenBank/DDBJ whole genome shotgun (WGS) entry which is preliminary data.</text>
</comment>
<dbReference type="Gene3D" id="3.90.226.10">
    <property type="entry name" value="2-enoyl-CoA Hydratase, Chain A, domain 1"/>
    <property type="match status" value="1"/>
</dbReference>
<dbReference type="InterPro" id="IPR023562">
    <property type="entry name" value="ClpP/TepA"/>
</dbReference>
<protein>
    <recommendedName>
        <fullName evidence="4">ATP-dependent Clp protease proteolytic subunit</fullName>
    </recommendedName>
</protein>
<dbReference type="InterPro" id="IPR029045">
    <property type="entry name" value="ClpP/crotonase-like_dom_sf"/>
</dbReference>
<feature type="compositionally biased region" description="Acidic residues" evidence="1">
    <location>
        <begin position="310"/>
        <end position="336"/>
    </location>
</feature>
<dbReference type="SUPFAM" id="SSF52096">
    <property type="entry name" value="ClpP/crotonase"/>
    <property type="match status" value="1"/>
</dbReference>
<gene>
    <name evidence="2" type="ORF">CKF54_00445</name>
</gene>
<sequence length="834" mass="95421">MIKFQNKGEVNELHLIGVVGWSFTSQEVEEALTADEVDTSLPLNIYLDSPGGFIHDGFRLLGLLSTYKGEKHVRVGYQASSIASFLALAGKTLRMSSVSEMIVHSCNVTYALATFTLRDVEDLGAMMRGMNKRLKEAYKSIFKGKSLDQEHVQGLAKKFGQYVDNGRDNILTAGDLEELQLCDEVLSLDQIVPFSSMQEMRESYSGYLNVKNETPIRDLFLRYKDFQDFEDNGTDEQKEQLQNLVSREVNNDLFVNLNEHFNQLRGVEMRDQEIDLMNSSSDEEEKEKEQENNDTEEEKEEEKENSTSSSDDEEEAKNSAEEEDEDEDTDDDEEEEEKKKQEQNRVADLATKENKRRDDIIKLFEDRLDVPGMANLMTECLKNKVSVDKAKDLVLDKLHNMHKTKVEEVTIVPKNLSNEVNYREMLLHFMYSRLDYSNVKADWVRAIKEKFNGVSPKEEQLCNQFLQECNGNSTKTAEAQLENMLRKYAPEGYLNRSIYATGGGTVDRFGLTNLTSGDFEYLTLHFYSVFYEEAKKREDLDQLLKLTKNIIVPDLNPIKIFKNITPVTQFERVGEEANTKFIDFQYKQEELELYEYGLGFKMTYNELHMNTGSINLFFDKLQHIAKNYVNTLRVRLLQVLTGVCIKAEADKVPVFELAVDEPIYVGDLLAKIRLAYGSLVDSAGTPYNVTPKYLLGNLEVKEAFETFFTQSILPGAVTAEFNPYRGYLEGLYDVGVSEFNKAISYNENDIFILPEDPCNLYSLGPQGVTNHGRINVTPEQTVEVRSRLDFQPYVMYPEHVLHIKFKKGKKISDLLLPQRPVHVVTHPTTAQASS</sequence>
<dbReference type="OrthoDB" id="9806592at2"/>
<dbReference type="Pfam" id="PF00574">
    <property type="entry name" value="CLP_protease"/>
    <property type="match status" value="1"/>
</dbReference>
<accession>A0A3A1YB93</accession>
<evidence type="ECO:0000256" key="1">
    <source>
        <dbReference type="SAM" id="MobiDB-lite"/>
    </source>
</evidence>
<evidence type="ECO:0000313" key="3">
    <source>
        <dbReference type="Proteomes" id="UP000265691"/>
    </source>
</evidence>
<dbReference type="Proteomes" id="UP000265691">
    <property type="component" value="Unassembled WGS sequence"/>
</dbReference>
<feature type="compositionally biased region" description="Basic and acidic residues" evidence="1">
    <location>
        <begin position="337"/>
        <end position="351"/>
    </location>
</feature>
<organism evidence="2 3">
    <name type="scientific">Psittacicella hinzii</name>
    <dbReference type="NCBI Taxonomy" id="2028575"/>
    <lineage>
        <taxon>Bacteria</taxon>
        <taxon>Pseudomonadati</taxon>
        <taxon>Pseudomonadota</taxon>
        <taxon>Gammaproteobacteria</taxon>
        <taxon>Pasteurellales</taxon>
        <taxon>Psittacicellaceae</taxon>
        <taxon>Psittacicella</taxon>
    </lineage>
</organism>